<dbReference type="PANTHER" id="PTHR45789:SF2">
    <property type="entry name" value="FI18025P1"/>
    <property type="match status" value="1"/>
</dbReference>
<feature type="DNA-binding region" description="HMG box" evidence="3">
    <location>
        <begin position="120"/>
        <end position="189"/>
    </location>
</feature>
<accession>A0A550C3H0</accession>
<dbReference type="InterPro" id="IPR009071">
    <property type="entry name" value="HMG_box_dom"/>
</dbReference>
<gene>
    <name evidence="6" type="ORF">BD626DRAFT_508736</name>
</gene>
<feature type="region of interest" description="Disordered" evidence="4">
    <location>
        <begin position="197"/>
        <end position="265"/>
    </location>
</feature>
<dbReference type="Pfam" id="PF00505">
    <property type="entry name" value="HMG_box"/>
    <property type="match status" value="1"/>
</dbReference>
<dbReference type="PROSITE" id="PS50118">
    <property type="entry name" value="HMG_BOX_2"/>
    <property type="match status" value="1"/>
</dbReference>
<protein>
    <recommendedName>
        <fullName evidence="5">HMG box domain-containing protein</fullName>
    </recommendedName>
</protein>
<dbReference type="STRING" id="97359.A0A550C3H0"/>
<dbReference type="PANTHER" id="PTHR45789">
    <property type="entry name" value="FI18025P1"/>
    <property type="match status" value="1"/>
</dbReference>
<reference evidence="6 7" key="1">
    <citation type="journal article" date="2019" name="New Phytol.">
        <title>Comparative genomics reveals unique wood-decay strategies and fruiting body development in the Schizophyllaceae.</title>
        <authorList>
            <person name="Almasi E."/>
            <person name="Sahu N."/>
            <person name="Krizsan K."/>
            <person name="Balint B."/>
            <person name="Kovacs G.M."/>
            <person name="Kiss B."/>
            <person name="Cseklye J."/>
            <person name="Drula E."/>
            <person name="Henrissat B."/>
            <person name="Nagy I."/>
            <person name="Chovatia M."/>
            <person name="Adam C."/>
            <person name="LaButti K."/>
            <person name="Lipzen A."/>
            <person name="Riley R."/>
            <person name="Grigoriev I.V."/>
            <person name="Nagy L.G."/>
        </authorList>
    </citation>
    <scope>NUCLEOTIDE SEQUENCE [LARGE SCALE GENOMIC DNA]</scope>
    <source>
        <strain evidence="6 7">NL-1724</strain>
    </source>
</reference>
<sequence>MGALSPYKLGTVIYRVLIVRPLRPHRRPNAPCCPLSPSPRVHEPSSPSHCLISAPNMQFEVQFTQNVTPTSYATEVATGGPVPADDYETQNFLFAPGEDDAPEPESTRKKRRRAAKDDHIPRPPNAFMLFRADFVNKGRVPPSIETVHGNLSKIIGAVWRNLPPHEAQFWQVKAAKAKQDHARQHPEYKYRPAHARAAKAAEDAKSPQAARPTRAAPRASAASKVDAPVQFMQYAGPGAPAPRRHRVQTQTPEPSDEQPTVETAHAERRFDIVAKYMLNGIKHEELEAAVQDWEKTHDCETECVAAYSPMPSKKRKVAPKPKPSGRPARAAAARKAKAGSPSSSSSRESSVHSGDGDFEFTFDARSFQQDGSSSEGVPLTPSPPPSYCSGSRSPSPYSASSSTAPESFQHGYYQEAMYPAYTGSYAGINPGFFQPPPMNYDSIPQDYPRRRSSSVPPPTVTAANFQQFQPFQHFEDMQQQQSTSPQPALIRDTVPVFINPFAPKAENEAAPEPLATSPAPTYFGAHTDEHGRRMSAMRTDAIIGAHRRASSAFGYHPEPSYAAQASFYTTPAAMFDPSYRMGQPYATVAPYDTMTPSMEYYEAPPYPSLVAPTPTRPTMASPMIPEVESYEQPASCPSSVPASPARDKLPSFSLESFVDFSSCTDDSDVKPEDN</sequence>
<feature type="compositionally biased region" description="Polar residues" evidence="4">
    <location>
        <begin position="366"/>
        <end position="375"/>
    </location>
</feature>
<feature type="compositionally biased region" description="Low complexity" evidence="4">
    <location>
        <begin position="633"/>
        <end position="644"/>
    </location>
</feature>
<dbReference type="GO" id="GO:0005634">
    <property type="term" value="C:nucleus"/>
    <property type="evidence" value="ECO:0007669"/>
    <property type="project" value="UniProtKB-UniRule"/>
</dbReference>
<keyword evidence="1 3" id="KW-0238">DNA-binding</keyword>
<dbReference type="Gene3D" id="1.10.30.10">
    <property type="entry name" value="High mobility group box domain"/>
    <property type="match status" value="1"/>
</dbReference>
<dbReference type="GO" id="GO:0000981">
    <property type="term" value="F:DNA-binding transcription factor activity, RNA polymerase II-specific"/>
    <property type="evidence" value="ECO:0007669"/>
    <property type="project" value="TreeGrafter"/>
</dbReference>
<feature type="region of interest" description="Disordered" evidence="4">
    <location>
        <begin position="94"/>
        <end position="123"/>
    </location>
</feature>
<dbReference type="OrthoDB" id="6247875at2759"/>
<feature type="compositionally biased region" description="Low complexity" evidence="4">
    <location>
        <begin position="338"/>
        <end position="348"/>
    </location>
</feature>
<evidence type="ECO:0000313" key="7">
    <source>
        <dbReference type="Proteomes" id="UP000320762"/>
    </source>
</evidence>
<evidence type="ECO:0000256" key="4">
    <source>
        <dbReference type="SAM" id="MobiDB-lite"/>
    </source>
</evidence>
<feature type="compositionally biased region" description="Low complexity" evidence="4">
    <location>
        <begin position="387"/>
        <end position="405"/>
    </location>
</feature>
<evidence type="ECO:0000256" key="1">
    <source>
        <dbReference type="ARBA" id="ARBA00023125"/>
    </source>
</evidence>
<keyword evidence="2 3" id="KW-0539">Nucleus</keyword>
<dbReference type="InterPro" id="IPR036910">
    <property type="entry name" value="HMG_box_dom_sf"/>
</dbReference>
<evidence type="ECO:0000256" key="3">
    <source>
        <dbReference type="PROSITE-ProRule" id="PRU00267"/>
    </source>
</evidence>
<evidence type="ECO:0000259" key="5">
    <source>
        <dbReference type="PROSITE" id="PS50118"/>
    </source>
</evidence>
<dbReference type="SUPFAM" id="SSF47095">
    <property type="entry name" value="HMG-box"/>
    <property type="match status" value="1"/>
</dbReference>
<name>A0A550C3H0_9AGAR</name>
<feature type="domain" description="HMG box" evidence="5">
    <location>
        <begin position="120"/>
        <end position="189"/>
    </location>
</feature>
<feature type="region of interest" description="Disordered" evidence="4">
    <location>
        <begin position="626"/>
        <end position="647"/>
    </location>
</feature>
<evidence type="ECO:0000313" key="6">
    <source>
        <dbReference type="EMBL" id="TRM59256.1"/>
    </source>
</evidence>
<dbReference type="Proteomes" id="UP000320762">
    <property type="component" value="Unassembled WGS sequence"/>
</dbReference>
<feature type="compositionally biased region" description="Low complexity" evidence="4">
    <location>
        <begin position="206"/>
        <end position="223"/>
    </location>
</feature>
<feature type="region of interest" description="Disordered" evidence="4">
    <location>
        <begin position="310"/>
        <end position="405"/>
    </location>
</feature>
<dbReference type="CDD" id="cd01389">
    <property type="entry name" value="HMG-box_ROX1-like"/>
    <property type="match status" value="1"/>
</dbReference>
<dbReference type="GO" id="GO:0000978">
    <property type="term" value="F:RNA polymerase II cis-regulatory region sequence-specific DNA binding"/>
    <property type="evidence" value="ECO:0007669"/>
    <property type="project" value="TreeGrafter"/>
</dbReference>
<dbReference type="AlphaFoldDB" id="A0A550C3H0"/>
<keyword evidence="7" id="KW-1185">Reference proteome</keyword>
<proteinExistence type="predicted"/>
<evidence type="ECO:0000256" key="2">
    <source>
        <dbReference type="ARBA" id="ARBA00023242"/>
    </source>
</evidence>
<comment type="caution">
    <text evidence="6">The sequence shown here is derived from an EMBL/GenBank/DDBJ whole genome shotgun (WGS) entry which is preliminary data.</text>
</comment>
<dbReference type="InterPro" id="IPR051356">
    <property type="entry name" value="SOX/SOX-like_TF"/>
</dbReference>
<organism evidence="6 7">
    <name type="scientific">Schizophyllum amplum</name>
    <dbReference type="NCBI Taxonomy" id="97359"/>
    <lineage>
        <taxon>Eukaryota</taxon>
        <taxon>Fungi</taxon>
        <taxon>Dikarya</taxon>
        <taxon>Basidiomycota</taxon>
        <taxon>Agaricomycotina</taxon>
        <taxon>Agaricomycetes</taxon>
        <taxon>Agaricomycetidae</taxon>
        <taxon>Agaricales</taxon>
        <taxon>Schizophyllaceae</taxon>
        <taxon>Schizophyllum</taxon>
    </lineage>
</organism>
<dbReference type="EMBL" id="VDMD01000029">
    <property type="protein sequence ID" value="TRM59256.1"/>
    <property type="molecule type" value="Genomic_DNA"/>
</dbReference>
<feature type="compositionally biased region" description="Polar residues" evidence="4">
    <location>
        <begin position="248"/>
        <end position="261"/>
    </location>
</feature>
<dbReference type="SMART" id="SM00398">
    <property type="entry name" value="HMG"/>
    <property type="match status" value="1"/>
</dbReference>